<sequence>MSIIVDYILAAFVVFIKLNLRAFKAQYFVIFIREIDRMFVIMFKAQFILHKAKKVFKDN</sequence>
<evidence type="ECO:0000313" key="1">
    <source>
        <dbReference type="EMBL" id="RIM96568.1"/>
    </source>
</evidence>
<name>A0A418IBT7_9STAP</name>
<reference evidence="1 2" key="1">
    <citation type="journal article" date="2016" name="Front. Microbiol.">
        <title>Comprehensive Phylogenetic Analysis of Bovine Non-aureus Staphylococci Species Based on Whole-Genome Sequencing.</title>
        <authorList>
            <person name="Naushad S."/>
            <person name="Barkema H.W."/>
            <person name="Luby C."/>
            <person name="Condas L.A."/>
            <person name="Nobrega D.B."/>
            <person name="Carson D.A."/>
            <person name="De Buck J."/>
        </authorList>
    </citation>
    <scope>NUCLEOTIDE SEQUENCE [LARGE SCALE GENOMIC DNA]</scope>
    <source>
        <strain evidence="1 2">SNUC 4554</strain>
    </source>
</reference>
<comment type="caution">
    <text evidence="1">The sequence shown here is derived from an EMBL/GenBank/DDBJ whole genome shotgun (WGS) entry which is preliminary data.</text>
</comment>
<keyword evidence="2" id="KW-1185">Reference proteome</keyword>
<dbReference type="AlphaFoldDB" id="A0A418IBT7"/>
<gene>
    <name evidence="1" type="ORF">BU112_14010</name>
</gene>
<protein>
    <submittedName>
        <fullName evidence="1">Uncharacterized protein</fullName>
    </submittedName>
</protein>
<proteinExistence type="predicted"/>
<dbReference type="RefSeq" id="WP_039066915.1">
    <property type="nucleotide sequence ID" value="NZ_CP068712.1"/>
</dbReference>
<organism evidence="1 2">
    <name type="scientific">Staphylococcus shinii</name>
    <dbReference type="NCBI Taxonomy" id="2912228"/>
    <lineage>
        <taxon>Bacteria</taxon>
        <taxon>Bacillati</taxon>
        <taxon>Bacillota</taxon>
        <taxon>Bacilli</taxon>
        <taxon>Bacillales</taxon>
        <taxon>Staphylococcaceae</taxon>
        <taxon>Staphylococcus</taxon>
    </lineage>
</organism>
<accession>A0A418IBT7</accession>
<dbReference type="Proteomes" id="UP000286317">
    <property type="component" value="Unassembled WGS sequence"/>
</dbReference>
<evidence type="ECO:0000313" key="2">
    <source>
        <dbReference type="Proteomes" id="UP000286317"/>
    </source>
</evidence>
<dbReference type="GeneID" id="79050720"/>
<dbReference type="EMBL" id="QXUF01000168">
    <property type="protein sequence ID" value="RIM96568.1"/>
    <property type="molecule type" value="Genomic_DNA"/>
</dbReference>